<dbReference type="GO" id="GO:0005737">
    <property type="term" value="C:cytoplasm"/>
    <property type="evidence" value="ECO:0007669"/>
    <property type="project" value="TreeGrafter"/>
</dbReference>
<evidence type="ECO:0000313" key="12">
    <source>
        <dbReference type="Proteomes" id="UP000247696"/>
    </source>
</evidence>
<evidence type="ECO:0000256" key="3">
    <source>
        <dbReference type="ARBA" id="ARBA00013190"/>
    </source>
</evidence>
<dbReference type="SUPFAM" id="SSF51735">
    <property type="entry name" value="NAD(P)-binding Rossmann-fold domains"/>
    <property type="match status" value="1"/>
</dbReference>
<evidence type="ECO:0000256" key="1">
    <source>
        <dbReference type="ARBA" id="ARBA00001947"/>
    </source>
</evidence>
<keyword evidence="4" id="KW-0479">Metal-binding</keyword>
<evidence type="ECO:0000256" key="4">
    <source>
        <dbReference type="ARBA" id="ARBA00022723"/>
    </source>
</evidence>
<dbReference type="CDD" id="cd08298">
    <property type="entry name" value="CAD2"/>
    <property type="match status" value="1"/>
</dbReference>
<comment type="catalytic activity">
    <reaction evidence="7">
        <text>a secondary alcohol + NAD(+) = a ketone + NADH + H(+)</text>
        <dbReference type="Rhea" id="RHEA:10740"/>
        <dbReference type="ChEBI" id="CHEBI:15378"/>
        <dbReference type="ChEBI" id="CHEBI:17087"/>
        <dbReference type="ChEBI" id="CHEBI:35681"/>
        <dbReference type="ChEBI" id="CHEBI:57540"/>
        <dbReference type="ChEBI" id="CHEBI:57945"/>
        <dbReference type="EC" id="1.1.1.1"/>
    </reaction>
</comment>
<keyword evidence="5" id="KW-0862">Zinc</keyword>
<sequence>MGHMDTTPVTTPAPGASPVPRTMRAWQVTTPGPVDGPDAPLELVDRPVPYPGPGELLVRVHTCGVCRTDLHVTEGDLDVHRPHVTPGHEIVGDVVALGAGVDSSWAGARVGAAWLRSTCGTCRWCTSGRENLCPYSTYTGWDADGGYAGYMTVDARFAYLLPATATDDGGEGRAAGGGPGRAGDVAMSPMLCAGIIGYHALQRAGLPASTPEHPARLGLYGFGGSAHLCAQVALAQGARVHVLTRDADARNLALSLGCASASGAYDMPPEPLDAAILFAPVGDIVPVAMRALDRGGVLSIAGIHLSDTPPLNYENELFYEKEIRSVTSNTRAQGREFLDLVDRYHVRATTHEYPMSRALDALRDLKAGRFDGAAVLVNDF</sequence>
<dbReference type="Pfam" id="PF08240">
    <property type="entry name" value="ADH_N"/>
    <property type="match status" value="1"/>
</dbReference>
<dbReference type="PANTHER" id="PTHR42940:SF8">
    <property type="entry name" value="VACUOLAR PROTEIN SORTING-ASSOCIATED PROTEIN 11"/>
    <property type="match status" value="1"/>
</dbReference>
<dbReference type="PROSITE" id="PS00059">
    <property type="entry name" value="ADH_ZINC"/>
    <property type="match status" value="1"/>
</dbReference>
<evidence type="ECO:0000259" key="10">
    <source>
        <dbReference type="Pfam" id="PF08240"/>
    </source>
</evidence>
<evidence type="ECO:0000256" key="7">
    <source>
        <dbReference type="ARBA" id="ARBA00049164"/>
    </source>
</evidence>
<dbReference type="KEGG" id="cpre:Csp1_19430"/>
<dbReference type="InterPro" id="IPR014187">
    <property type="entry name" value="ADH_Zn_typ-2"/>
</dbReference>
<feature type="region of interest" description="Disordered" evidence="9">
    <location>
        <begin position="1"/>
        <end position="20"/>
    </location>
</feature>
<reference evidence="12" key="1">
    <citation type="submission" date="2017-11" db="EMBL/GenBank/DDBJ databases">
        <title>Otitis media/interna in a cat caused by the recently described species Corynebacterium provencense.</title>
        <authorList>
            <person name="Kittl S."/>
            <person name="Brodard I."/>
            <person name="Rychener L."/>
            <person name="Jores J."/>
            <person name="Roosje P."/>
            <person name="Gobeli Brawand S."/>
        </authorList>
    </citation>
    <scope>NUCLEOTIDE SEQUENCE [LARGE SCALE GENOMIC DNA]</scope>
    <source>
        <strain evidence="12">17KM38</strain>
    </source>
</reference>
<dbReference type="InterPro" id="IPR036291">
    <property type="entry name" value="NAD(P)-bd_dom_sf"/>
</dbReference>
<dbReference type="EC" id="1.1.1.1" evidence="3"/>
<evidence type="ECO:0000256" key="5">
    <source>
        <dbReference type="ARBA" id="ARBA00022833"/>
    </source>
</evidence>
<feature type="domain" description="Alcohol dehydrogenase-like N-terminal" evidence="10">
    <location>
        <begin position="52"/>
        <end position="162"/>
    </location>
</feature>
<dbReference type="EMBL" id="CP024988">
    <property type="protein sequence ID" value="AWT26712.1"/>
    <property type="molecule type" value="Genomic_DNA"/>
</dbReference>
<comment type="similarity">
    <text evidence="2">Belongs to the zinc-containing alcohol dehydrogenase family.</text>
</comment>
<dbReference type="InterPro" id="IPR011032">
    <property type="entry name" value="GroES-like_sf"/>
</dbReference>
<comment type="cofactor">
    <cofactor evidence="1">
        <name>Zn(2+)</name>
        <dbReference type="ChEBI" id="CHEBI:29105"/>
    </cofactor>
</comment>
<dbReference type="STRING" id="1737425.GCA_900049755_02093"/>
<gene>
    <name evidence="11" type="primary">adhA_2</name>
    <name evidence="11" type="ORF">Csp1_19430</name>
</gene>
<organism evidence="11 12">
    <name type="scientific">Corynebacterium provencense</name>
    <dbReference type="NCBI Taxonomy" id="1737425"/>
    <lineage>
        <taxon>Bacteria</taxon>
        <taxon>Bacillati</taxon>
        <taxon>Actinomycetota</taxon>
        <taxon>Actinomycetes</taxon>
        <taxon>Mycobacteriales</taxon>
        <taxon>Corynebacteriaceae</taxon>
        <taxon>Corynebacterium</taxon>
    </lineage>
</organism>
<evidence type="ECO:0000256" key="2">
    <source>
        <dbReference type="ARBA" id="ARBA00008072"/>
    </source>
</evidence>
<dbReference type="GO" id="GO:0004022">
    <property type="term" value="F:alcohol dehydrogenase (NAD+) activity"/>
    <property type="evidence" value="ECO:0007669"/>
    <property type="project" value="UniProtKB-EC"/>
</dbReference>
<dbReference type="InterPro" id="IPR002328">
    <property type="entry name" value="ADH_Zn_CS"/>
</dbReference>
<protein>
    <recommendedName>
        <fullName evidence="3">alcohol dehydrogenase</fullName>
        <ecNumber evidence="3">1.1.1.1</ecNumber>
    </recommendedName>
</protein>
<evidence type="ECO:0000256" key="6">
    <source>
        <dbReference type="ARBA" id="ARBA00023002"/>
    </source>
</evidence>
<evidence type="ECO:0000256" key="9">
    <source>
        <dbReference type="SAM" id="MobiDB-lite"/>
    </source>
</evidence>
<comment type="catalytic activity">
    <reaction evidence="8">
        <text>a primary alcohol + NAD(+) = an aldehyde + NADH + H(+)</text>
        <dbReference type="Rhea" id="RHEA:10736"/>
        <dbReference type="ChEBI" id="CHEBI:15378"/>
        <dbReference type="ChEBI" id="CHEBI:15734"/>
        <dbReference type="ChEBI" id="CHEBI:17478"/>
        <dbReference type="ChEBI" id="CHEBI:57540"/>
        <dbReference type="ChEBI" id="CHEBI:57945"/>
        <dbReference type="EC" id="1.1.1.1"/>
    </reaction>
</comment>
<dbReference type="NCBIfam" id="TIGR02822">
    <property type="entry name" value="adh_fam_2"/>
    <property type="match status" value="1"/>
</dbReference>
<keyword evidence="6 11" id="KW-0560">Oxidoreductase</keyword>
<proteinExistence type="inferred from homology"/>
<accession>A0A2Z3YPK4</accession>
<dbReference type="Gene3D" id="3.90.180.10">
    <property type="entry name" value="Medium-chain alcohol dehydrogenases, catalytic domain"/>
    <property type="match status" value="1"/>
</dbReference>
<name>A0A2Z3YPK4_9CORY</name>
<dbReference type="Proteomes" id="UP000247696">
    <property type="component" value="Chromosome"/>
</dbReference>
<dbReference type="InterPro" id="IPR013154">
    <property type="entry name" value="ADH-like_N"/>
</dbReference>
<evidence type="ECO:0000313" key="11">
    <source>
        <dbReference type="EMBL" id="AWT26712.1"/>
    </source>
</evidence>
<evidence type="ECO:0000256" key="8">
    <source>
        <dbReference type="ARBA" id="ARBA00049243"/>
    </source>
</evidence>
<dbReference type="SUPFAM" id="SSF50129">
    <property type="entry name" value="GroES-like"/>
    <property type="match status" value="1"/>
</dbReference>
<dbReference type="GO" id="GO:0008270">
    <property type="term" value="F:zinc ion binding"/>
    <property type="evidence" value="ECO:0007669"/>
    <property type="project" value="InterPro"/>
</dbReference>
<keyword evidence="12" id="KW-1185">Reference proteome</keyword>
<dbReference type="AlphaFoldDB" id="A0A2Z3YPK4"/>
<dbReference type="Gene3D" id="3.40.50.720">
    <property type="entry name" value="NAD(P)-binding Rossmann-like Domain"/>
    <property type="match status" value="1"/>
</dbReference>
<dbReference type="PANTHER" id="PTHR42940">
    <property type="entry name" value="ALCOHOL DEHYDROGENASE 1-RELATED"/>
    <property type="match status" value="1"/>
</dbReference>